<proteinExistence type="predicted"/>
<dbReference type="Proteomes" id="UP000765509">
    <property type="component" value="Unassembled WGS sequence"/>
</dbReference>
<gene>
    <name evidence="1" type="ORF">O181_069044</name>
</gene>
<evidence type="ECO:0000313" key="2">
    <source>
        <dbReference type="Proteomes" id="UP000765509"/>
    </source>
</evidence>
<organism evidence="1 2">
    <name type="scientific">Austropuccinia psidii MF-1</name>
    <dbReference type="NCBI Taxonomy" id="1389203"/>
    <lineage>
        <taxon>Eukaryota</taxon>
        <taxon>Fungi</taxon>
        <taxon>Dikarya</taxon>
        <taxon>Basidiomycota</taxon>
        <taxon>Pucciniomycotina</taxon>
        <taxon>Pucciniomycetes</taxon>
        <taxon>Pucciniales</taxon>
        <taxon>Sphaerophragmiaceae</taxon>
        <taxon>Austropuccinia</taxon>
    </lineage>
</organism>
<evidence type="ECO:0000313" key="1">
    <source>
        <dbReference type="EMBL" id="MBW0529329.1"/>
    </source>
</evidence>
<keyword evidence="2" id="KW-1185">Reference proteome</keyword>
<accession>A0A9Q3I855</accession>
<sequence>MSLSMADSDHGHMLRIPTKAIIILAAQPEAQLVAKARLAIHQRQRWAAPLGTSWRRAHKPASADVSFGCACCDEDGGNPVKMARLLLS</sequence>
<reference evidence="1" key="1">
    <citation type="submission" date="2021-03" db="EMBL/GenBank/DDBJ databases">
        <title>Draft genome sequence of rust myrtle Austropuccinia psidii MF-1, a brazilian biotype.</title>
        <authorList>
            <person name="Quecine M.C."/>
            <person name="Pachon D.M.R."/>
            <person name="Bonatelli M.L."/>
            <person name="Correr F.H."/>
            <person name="Franceschini L.M."/>
            <person name="Leite T.F."/>
            <person name="Margarido G.R.A."/>
            <person name="Almeida C.A."/>
            <person name="Ferrarezi J.A."/>
            <person name="Labate C.A."/>
        </authorList>
    </citation>
    <scope>NUCLEOTIDE SEQUENCE</scope>
    <source>
        <strain evidence="1">MF-1</strain>
    </source>
</reference>
<name>A0A9Q3I855_9BASI</name>
<dbReference type="EMBL" id="AVOT02035055">
    <property type="protein sequence ID" value="MBW0529329.1"/>
    <property type="molecule type" value="Genomic_DNA"/>
</dbReference>
<dbReference type="AlphaFoldDB" id="A0A9Q3I855"/>
<protein>
    <submittedName>
        <fullName evidence="1">Uncharacterized protein</fullName>
    </submittedName>
</protein>
<comment type="caution">
    <text evidence="1">The sequence shown here is derived from an EMBL/GenBank/DDBJ whole genome shotgun (WGS) entry which is preliminary data.</text>
</comment>